<dbReference type="Gene3D" id="3.40.630.10">
    <property type="entry name" value="Zn peptidases"/>
    <property type="match status" value="1"/>
</dbReference>
<name>A0ABQ5MZW5_9MICC</name>
<dbReference type="PANTHER" id="PTHR11014:SF63">
    <property type="entry name" value="METALLOPEPTIDASE, PUTATIVE (AFU_ORTHOLOGUE AFUA_6G09600)-RELATED"/>
    <property type="match status" value="1"/>
</dbReference>
<evidence type="ECO:0000313" key="3">
    <source>
        <dbReference type="Proteomes" id="UP001209654"/>
    </source>
</evidence>
<reference evidence="2 3" key="1">
    <citation type="journal article" date="2023" name="Int. J. Syst. Evol. Microbiol.">
        <title>Arthrobacter mangrovi sp. nov., an actinobacterium isolated from the rhizosphere of a mangrove.</title>
        <authorList>
            <person name="Hamada M."/>
            <person name="Saitou S."/>
            <person name="Enomoto N."/>
            <person name="Nanri K."/>
            <person name="Hidaka K."/>
            <person name="Miura T."/>
            <person name="Tamura T."/>
        </authorList>
    </citation>
    <scope>NUCLEOTIDE SEQUENCE [LARGE SCALE GENOMIC DNA]</scope>
    <source>
        <strain evidence="2 3">NBRC 112813</strain>
    </source>
</reference>
<dbReference type="InterPro" id="IPR036264">
    <property type="entry name" value="Bact_exopeptidase_dim_dom"/>
</dbReference>
<dbReference type="CDD" id="cd03886">
    <property type="entry name" value="M20_Acy1"/>
    <property type="match status" value="1"/>
</dbReference>
<dbReference type="InterPro" id="IPR002933">
    <property type="entry name" value="Peptidase_M20"/>
</dbReference>
<dbReference type="RefSeq" id="WP_264797583.1">
    <property type="nucleotide sequence ID" value="NZ_BRVS01000037.1"/>
</dbReference>
<proteinExistence type="predicted"/>
<evidence type="ECO:0000313" key="2">
    <source>
        <dbReference type="EMBL" id="GLB69488.1"/>
    </source>
</evidence>
<comment type="caution">
    <text evidence="2">The sequence shown here is derived from an EMBL/GenBank/DDBJ whole genome shotgun (WGS) entry which is preliminary data.</text>
</comment>
<dbReference type="SUPFAM" id="SSF55031">
    <property type="entry name" value="Bacterial exopeptidase dimerisation domain"/>
    <property type="match status" value="1"/>
</dbReference>
<organism evidence="2 3">
    <name type="scientific">Arthrobacter mangrovi</name>
    <dbReference type="NCBI Taxonomy" id="2966350"/>
    <lineage>
        <taxon>Bacteria</taxon>
        <taxon>Bacillati</taxon>
        <taxon>Actinomycetota</taxon>
        <taxon>Actinomycetes</taxon>
        <taxon>Micrococcales</taxon>
        <taxon>Micrococcaceae</taxon>
        <taxon>Arthrobacter</taxon>
    </lineage>
</organism>
<protein>
    <submittedName>
        <fullName evidence="2">N-acyl-L-amino acid amidohydrolase</fullName>
    </submittedName>
</protein>
<keyword evidence="3" id="KW-1185">Reference proteome</keyword>
<dbReference type="NCBIfam" id="TIGR01891">
    <property type="entry name" value="amidohydrolases"/>
    <property type="match status" value="1"/>
</dbReference>
<dbReference type="Pfam" id="PF01546">
    <property type="entry name" value="Peptidase_M20"/>
    <property type="match status" value="1"/>
</dbReference>
<dbReference type="InterPro" id="IPR011650">
    <property type="entry name" value="Peptidase_M20_dimer"/>
</dbReference>
<dbReference type="InterPro" id="IPR017439">
    <property type="entry name" value="Amidohydrolase"/>
</dbReference>
<dbReference type="Gene3D" id="3.30.70.360">
    <property type="match status" value="1"/>
</dbReference>
<dbReference type="EMBL" id="BRVS01000037">
    <property type="protein sequence ID" value="GLB69488.1"/>
    <property type="molecule type" value="Genomic_DNA"/>
</dbReference>
<gene>
    <name evidence="2" type="ORF">AHIS1636_39330</name>
</gene>
<dbReference type="PANTHER" id="PTHR11014">
    <property type="entry name" value="PEPTIDASE M20 FAMILY MEMBER"/>
    <property type="match status" value="1"/>
</dbReference>
<accession>A0ABQ5MZW5</accession>
<sequence>MIHSAGELFEALNKALDGELDAAVALRHSLHQYPCLSGKEAPAAATLATALGLPVRSIAGTGFLARTGPDFGPAVGVRAELDALPLYEATGVEWAAENGVMHACGHDVHQAAMVAFVRAAGRVRLPAAVVAIAQPREEGHPSGARDIVDEGGLKAAGIGAVLAVHVHHALPAGSVSILGGSVNAAYDEFTITVHGRGGHGAYPHLAVDPVPIAARITLALYDLVRSSVNPVEAATLTVGMLSAGTARNVIPDMAVLAGTLRSMTAEDQERMHRGLREVAEHQAMAFGARAVVSIDRGDPVLVNDDEMARLGAQWVQRAGLRLGEPLRSCGSDDFAFFTQKVPGLMAFLGVDGHESVVAPEHPRALHSSSFLPADSAVEQTARAFAGMYVGAALRLGVVSEP</sequence>
<dbReference type="Pfam" id="PF07687">
    <property type="entry name" value="M20_dimer"/>
    <property type="match status" value="1"/>
</dbReference>
<dbReference type="SUPFAM" id="SSF53187">
    <property type="entry name" value="Zn-dependent exopeptidases"/>
    <property type="match status" value="1"/>
</dbReference>
<feature type="domain" description="Peptidase M20 dimerisation" evidence="1">
    <location>
        <begin position="188"/>
        <end position="282"/>
    </location>
</feature>
<dbReference type="Proteomes" id="UP001209654">
    <property type="component" value="Unassembled WGS sequence"/>
</dbReference>
<evidence type="ECO:0000259" key="1">
    <source>
        <dbReference type="Pfam" id="PF07687"/>
    </source>
</evidence>
<dbReference type="PIRSF" id="PIRSF005962">
    <property type="entry name" value="Pept_M20D_amidohydro"/>
    <property type="match status" value="1"/>
</dbReference>